<dbReference type="Proteomes" id="UP001172386">
    <property type="component" value="Unassembled WGS sequence"/>
</dbReference>
<comment type="caution">
    <text evidence="1">The sequence shown here is derived from an EMBL/GenBank/DDBJ whole genome shotgun (WGS) entry which is preliminary data.</text>
</comment>
<evidence type="ECO:0000313" key="2">
    <source>
        <dbReference type="Proteomes" id="UP001172386"/>
    </source>
</evidence>
<evidence type="ECO:0000313" key="1">
    <source>
        <dbReference type="EMBL" id="KAJ9657494.1"/>
    </source>
</evidence>
<protein>
    <submittedName>
        <fullName evidence="1">Uncharacterized protein</fullName>
    </submittedName>
</protein>
<accession>A0ACC3A901</accession>
<name>A0ACC3A901_9EURO</name>
<proteinExistence type="predicted"/>
<reference evidence="1" key="1">
    <citation type="submission" date="2022-10" db="EMBL/GenBank/DDBJ databases">
        <title>Culturing micro-colonial fungi from biological soil crusts in the Mojave desert and describing Neophaeococcomyces mojavensis, and introducing the new genera and species Taxawa tesnikishii.</title>
        <authorList>
            <person name="Kurbessoian T."/>
            <person name="Stajich J.E."/>
        </authorList>
    </citation>
    <scope>NUCLEOTIDE SEQUENCE</scope>
    <source>
        <strain evidence="1">JES_112</strain>
    </source>
</reference>
<gene>
    <name evidence="1" type="ORF">H2198_004255</name>
</gene>
<keyword evidence="2" id="KW-1185">Reference proteome</keyword>
<dbReference type="EMBL" id="JAPDRQ010000063">
    <property type="protein sequence ID" value="KAJ9657494.1"/>
    <property type="molecule type" value="Genomic_DNA"/>
</dbReference>
<organism evidence="1 2">
    <name type="scientific">Neophaeococcomyces mojaviensis</name>
    <dbReference type="NCBI Taxonomy" id="3383035"/>
    <lineage>
        <taxon>Eukaryota</taxon>
        <taxon>Fungi</taxon>
        <taxon>Dikarya</taxon>
        <taxon>Ascomycota</taxon>
        <taxon>Pezizomycotina</taxon>
        <taxon>Eurotiomycetes</taxon>
        <taxon>Chaetothyriomycetidae</taxon>
        <taxon>Chaetothyriales</taxon>
        <taxon>Chaetothyriales incertae sedis</taxon>
        <taxon>Neophaeococcomyces</taxon>
    </lineage>
</organism>
<sequence length="710" mass="78159">MAIQWYHAVQSEPMDTHIFEPPNTSGNLACPPRKPLASSSAHHDQPQDSRSDLTGVVGKGTELLLFEAAATQGAKALQNRKHQIFLRALIDICLAVLPCLFIVLGSIAAHLNGHGTSSFGQKIEQAAKLGPTIFPIAFAAIVARFNKHLARWQAEKGQCIGMLEQLIQSQSFAGSIEAAYGLRDLSVASFAITLLWALSPIGGQSSLRVLSTAAANIQSETSVYGVTAETMRYFGGSAHQVNDQNVINALFSASLLAPDSTRSGPTDTWANIKIPASKYVLDLQPNAWRTFDTASGSINYSSLVGVPTWCVPDQGTASFNLNWPIVDTDCHWEQPGYSELEWCKFCNNHPDPNNALCETYNTAQQCILNETTGEVQGQTSDGGLSVITSNVPYNLTQLYSNSTPQYMDILFSVRNSHKVNNISYPGSKSRCRLRTVRVEAGVLCNDGACHVSKVRKSNDPRPDFINPWNDATVYTEDPLWKLQLFGTMLNWLPQTTGTIVHQYASPFDAFLSGWDRPFSQATISTVSWDSVSDADLSARLSLVFNTFWLIAQWDYNIADHSSRNTSTFFNATTGEVFGSYQQAPAVIIQGNPVYKANYAWITTLLIVSMILLLCALASLLLRIIIIAPDILGFVSSLTRDSPYFEPLCPGGSLLGGEQRARKLRKLRVQIADVRPEAEIGHIAFVRSEALSHGWNEELIHTRLRKDRFYD</sequence>